<keyword evidence="3" id="KW-1185">Reference proteome</keyword>
<dbReference type="KEGG" id="samy:DB32_000065"/>
<reference evidence="2 3" key="1">
    <citation type="submission" date="2015-03" db="EMBL/GenBank/DDBJ databases">
        <title>Genome assembly of Sandaracinus amylolyticus DSM 53668.</title>
        <authorList>
            <person name="Sharma G."/>
            <person name="Subramanian S."/>
        </authorList>
    </citation>
    <scope>NUCLEOTIDE SEQUENCE [LARGE SCALE GENOMIC DNA]</scope>
    <source>
        <strain evidence="2 3">DSM 53668</strain>
    </source>
</reference>
<feature type="transmembrane region" description="Helical" evidence="1">
    <location>
        <begin position="106"/>
        <end position="127"/>
    </location>
</feature>
<feature type="transmembrane region" description="Helical" evidence="1">
    <location>
        <begin position="151"/>
        <end position="184"/>
    </location>
</feature>
<dbReference type="EMBL" id="CP011125">
    <property type="protein sequence ID" value="AKF02917.1"/>
    <property type="molecule type" value="Genomic_DNA"/>
</dbReference>
<proteinExistence type="predicted"/>
<dbReference type="RefSeq" id="WP_053230409.1">
    <property type="nucleotide sequence ID" value="NZ_CP011125.1"/>
</dbReference>
<feature type="transmembrane region" description="Helical" evidence="1">
    <location>
        <begin position="73"/>
        <end position="94"/>
    </location>
</feature>
<keyword evidence="1" id="KW-0812">Transmembrane</keyword>
<evidence type="ECO:0000313" key="3">
    <source>
        <dbReference type="Proteomes" id="UP000034883"/>
    </source>
</evidence>
<dbReference type="Proteomes" id="UP000034883">
    <property type="component" value="Chromosome"/>
</dbReference>
<name>A0A0F6VYL5_9BACT</name>
<sequence>MSSEAAIRIVVLSLGALLALASLARVRRVEAAHESRWSARVDLRRPRIGDGYRASRATMWIARGVPQLLRRGAALGTIAAVLDVLAIALAPVVALEALAPRGPRALGAMLVLVPATIAGALGARALFRDGERLARCDPEELEPRAGLEGRWLHFGTMLLLALLGLAYDGLLAILATTAIVLSGFERHVIRESWRRVRDADRASHVPSRALRA</sequence>
<accession>A0A0F6VYL5</accession>
<protein>
    <submittedName>
        <fullName evidence="2">Uncharacterized protein</fullName>
    </submittedName>
</protein>
<dbReference type="STRING" id="927083.DB32_000065"/>
<evidence type="ECO:0000256" key="1">
    <source>
        <dbReference type="SAM" id="Phobius"/>
    </source>
</evidence>
<evidence type="ECO:0000313" key="2">
    <source>
        <dbReference type="EMBL" id="AKF02917.1"/>
    </source>
</evidence>
<keyword evidence="1" id="KW-0472">Membrane</keyword>
<keyword evidence="1" id="KW-1133">Transmembrane helix</keyword>
<gene>
    <name evidence="2" type="ORF">DB32_000065</name>
</gene>
<dbReference type="AlphaFoldDB" id="A0A0F6VYL5"/>
<organism evidence="2 3">
    <name type="scientific">Sandaracinus amylolyticus</name>
    <dbReference type="NCBI Taxonomy" id="927083"/>
    <lineage>
        <taxon>Bacteria</taxon>
        <taxon>Pseudomonadati</taxon>
        <taxon>Myxococcota</taxon>
        <taxon>Polyangia</taxon>
        <taxon>Polyangiales</taxon>
        <taxon>Sandaracinaceae</taxon>
        <taxon>Sandaracinus</taxon>
    </lineage>
</organism>